<protein>
    <submittedName>
        <fullName evidence="1">Uncharacterized protein</fullName>
    </submittedName>
</protein>
<evidence type="ECO:0000313" key="2">
    <source>
        <dbReference type="Proteomes" id="UP000228700"/>
    </source>
</evidence>
<accession>A0A2M8LBB3</accession>
<dbReference type="Proteomes" id="UP000228700">
    <property type="component" value="Unassembled WGS sequence"/>
</dbReference>
<name>A0A2M8LBB3_9BACT</name>
<gene>
    <name evidence="1" type="ORF">COV01_03665</name>
</gene>
<organism evidence="1 2">
    <name type="scientific">Candidatus Taylorbacteria bacterium CG10_big_fil_rev_8_21_14_0_10_41_48</name>
    <dbReference type="NCBI Taxonomy" id="1975024"/>
    <lineage>
        <taxon>Bacteria</taxon>
        <taxon>Candidatus Tayloriibacteriota</taxon>
    </lineage>
</organism>
<proteinExistence type="predicted"/>
<dbReference type="EMBL" id="PFEQ01000014">
    <property type="protein sequence ID" value="PJE73913.1"/>
    <property type="molecule type" value="Genomic_DNA"/>
</dbReference>
<reference evidence="2" key="1">
    <citation type="submission" date="2017-09" db="EMBL/GenBank/DDBJ databases">
        <title>Depth-based differentiation of microbial function through sediment-hosted aquifers and enrichment of novel symbionts in the deep terrestrial subsurface.</title>
        <authorList>
            <person name="Probst A.J."/>
            <person name="Ladd B."/>
            <person name="Jarett J.K."/>
            <person name="Geller-Mcgrath D.E."/>
            <person name="Sieber C.M.K."/>
            <person name="Emerson J.B."/>
            <person name="Anantharaman K."/>
            <person name="Thomas B.C."/>
            <person name="Malmstrom R."/>
            <person name="Stieglmeier M."/>
            <person name="Klingl A."/>
            <person name="Woyke T."/>
            <person name="Ryan C.M."/>
            <person name="Banfield J.F."/>
        </authorList>
    </citation>
    <scope>NUCLEOTIDE SEQUENCE [LARGE SCALE GENOMIC DNA]</scope>
</reference>
<evidence type="ECO:0000313" key="1">
    <source>
        <dbReference type="EMBL" id="PJE73913.1"/>
    </source>
</evidence>
<comment type="caution">
    <text evidence="1">The sequence shown here is derived from an EMBL/GenBank/DDBJ whole genome shotgun (WGS) entry which is preliminary data.</text>
</comment>
<dbReference type="AlphaFoldDB" id="A0A2M8LBB3"/>
<sequence>MKKVATDEDEAIISIPEVVRVAVVAVEPAIIVVVFDIEHIEVAVRVRCVWRAVCATTPRILSGLNRIRHHNALALHTKYLHFLKFLYESLYLKP</sequence>